<accession>A0A9E8JSI2</accession>
<dbReference type="Pfam" id="PF12728">
    <property type="entry name" value="HTH_17"/>
    <property type="match status" value="1"/>
</dbReference>
<dbReference type="EMBL" id="CP046056">
    <property type="protein sequence ID" value="QQD23849.1"/>
    <property type="molecule type" value="Genomic_DNA"/>
</dbReference>
<dbReference type="SUPFAM" id="SSF46955">
    <property type="entry name" value="Putative DNA-binding domain"/>
    <property type="match status" value="1"/>
</dbReference>
<evidence type="ECO:0000313" key="2">
    <source>
        <dbReference type="Proteomes" id="UP000596074"/>
    </source>
</evidence>
<dbReference type="KEGG" id="vcw:GJQ55_04855"/>
<proteinExistence type="predicted"/>
<keyword evidence="2" id="KW-1185">Reference proteome</keyword>
<name>A0A9E8JSI2_9GAMM</name>
<reference evidence="1 2" key="1">
    <citation type="submission" date="2019-11" db="EMBL/GenBank/DDBJ databases">
        <title>Venatorbacter sp. nov. a predator of Campylobacter and other Gram-negative bacteria.</title>
        <authorList>
            <person name="Saeedi A."/>
            <person name="Cummings N.J."/>
            <person name="Connerton I.F."/>
            <person name="Connerton P.L."/>
        </authorList>
    </citation>
    <scope>NUCLEOTIDE SEQUENCE [LARGE SCALE GENOMIC DNA]</scope>
    <source>
        <strain evidence="1">XL5</strain>
    </source>
</reference>
<dbReference type="Proteomes" id="UP000596074">
    <property type="component" value="Chromosome"/>
</dbReference>
<protein>
    <submittedName>
        <fullName evidence="1">Helix-turn-helix domain-containing protein</fullName>
    </submittedName>
</protein>
<gene>
    <name evidence="1" type="ORF">GJQ55_04855</name>
</gene>
<sequence length="180" mass="20124">MREKQALTTGDVARYCGVNFRTVIRWIERGHLEAYKLPGRGDNRIPVAGFISFLQRNNMPVPDELLQGGRTLLLLTANEDFSAELASCVRKAGWDCLLLNDPLQFGYRLAEQQPAALVVTSCAAQDSVARLLRDTEQRDRLLLVINQDIDPVTCNDGWHCFQWPRDQQALLALLSGAVSA</sequence>
<dbReference type="AlphaFoldDB" id="A0A9E8JSI2"/>
<organism evidence="1 2">
    <name type="scientific">Venatoribacter cucullus</name>
    <dbReference type="NCBI Taxonomy" id="2661630"/>
    <lineage>
        <taxon>Bacteria</taxon>
        <taxon>Pseudomonadati</taxon>
        <taxon>Pseudomonadota</taxon>
        <taxon>Gammaproteobacteria</taxon>
        <taxon>Oceanospirillales</taxon>
        <taxon>Oceanospirillaceae</taxon>
        <taxon>Venatoribacter</taxon>
    </lineage>
</organism>
<dbReference type="RefSeq" id="WP_228346391.1">
    <property type="nucleotide sequence ID" value="NZ_CP045550.1"/>
</dbReference>
<dbReference type="InterPro" id="IPR041657">
    <property type="entry name" value="HTH_17"/>
</dbReference>
<dbReference type="InterPro" id="IPR009061">
    <property type="entry name" value="DNA-bd_dom_put_sf"/>
</dbReference>
<evidence type="ECO:0000313" key="1">
    <source>
        <dbReference type="EMBL" id="QQD23849.1"/>
    </source>
</evidence>